<dbReference type="AlphaFoldDB" id="A0AA43TRR5"/>
<feature type="compositionally biased region" description="Basic and acidic residues" evidence="7">
    <location>
        <begin position="92"/>
        <end position="106"/>
    </location>
</feature>
<comment type="catalytic activity">
    <reaction evidence="5">
        <text>glycyl-tRNA(Ala) + H2O = tRNA(Ala) + glycine + H(+)</text>
        <dbReference type="Rhea" id="RHEA:53744"/>
        <dbReference type="Rhea" id="RHEA-COMP:9657"/>
        <dbReference type="Rhea" id="RHEA-COMP:13640"/>
        <dbReference type="ChEBI" id="CHEBI:15377"/>
        <dbReference type="ChEBI" id="CHEBI:15378"/>
        <dbReference type="ChEBI" id="CHEBI:57305"/>
        <dbReference type="ChEBI" id="CHEBI:78442"/>
        <dbReference type="ChEBI" id="CHEBI:78522"/>
        <dbReference type="EC" id="3.1.1.96"/>
    </reaction>
</comment>
<dbReference type="SUPFAM" id="SSF69500">
    <property type="entry name" value="DTD-like"/>
    <property type="match status" value="1"/>
</dbReference>
<evidence type="ECO:0000256" key="6">
    <source>
        <dbReference type="ARBA" id="ARBA00048018"/>
    </source>
</evidence>
<dbReference type="GO" id="GO:0051500">
    <property type="term" value="F:D-tyrosyl-tRNA(Tyr) deacylase activity"/>
    <property type="evidence" value="ECO:0007669"/>
    <property type="project" value="TreeGrafter"/>
</dbReference>
<accession>A0AA43TRR5</accession>
<comment type="catalytic activity">
    <reaction evidence="6">
        <text>a D-aminoacyl-tRNA + H2O = a tRNA + a D-alpha-amino acid + H(+)</text>
        <dbReference type="Rhea" id="RHEA:13953"/>
        <dbReference type="Rhea" id="RHEA-COMP:10123"/>
        <dbReference type="Rhea" id="RHEA-COMP:10124"/>
        <dbReference type="ChEBI" id="CHEBI:15377"/>
        <dbReference type="ChEBI" id="CHEBI:15378"/>
        <dbReference type="ChEBI" id="CHEBI:59871"/>
        <dbReference type="ChEBI" id="CHEBI:78442"/>
        <dbReference type="ChEBI" id="CHEBI:79333"/>
        <dbReference type="EC" id="3.1.1.96"/>
    </reaction>
</comment>
<dbReference type="EMBL" id="JAPUFD010000001">
    <property type="protein sequence ID" value="MDI1485249.1"/>
    <property type="molecule type" value="Genomic_DNA"/>
</dbReference>
<reference evidence="8" key="1">
    <citation type="journal article" date="2023" name="Genome Biol. Evol.">
        <title>First Whole Genome Sequence and Flow Cytometry Genome Size Data for the Lichen-Forming Fungus Ramalina farinacea (Ascomycota).</title>
        <authorList>
            <person name="Llewellyn T."/>
            <person name="Mian S."/>
            <person name="Hill R."/>
            <person name="Leitch I.J."/>
            <person name="Gaya E."/>
        </authorList>
    </citation>
    <scope>NUCLEOTIDE SEQUENCE</scope>
    <source>
        <strain evidence="8">LIQ254RAFAR</strain>
    </source>
</reference>
<organism evidence="8 9">
    <name type="scientific">Ramalina farinacea</name>
    <dbReference type="NCBI Taxonomy" id="258253"/>
    <lineage>
        <taxon>Eukaryota</taxon>
        <taxon>Fungi</taxon>
        <taxon>Dikarya</taxon>
        <taxon>Ascomycota</taxon>
        <taxon>Pezizomycotina</taxon>
        <taxon>Lecanoromycetes</taxon>
        <taxon>OSLEUM clade</taxon>
        <taxon>Lecanoromycetidae</taxon>
        <taxon>Lecanorales</taxon>
        <taxon>Lecanorineae</taxon>
        <taxon>Ramalinaceae</taxon>
        <taxon>Ramalina</taxon>
    </lineage>
</organism>
<evidence type="ECO:0000256" key="4">
    <source>
        <dbReference type="ARBA" id="ARBA00032747"/>
    </source>
</evidence>
<comment type="similarity">
    <text evidence="1">Belongs to the DTD family.</text>
</comment>
<protein>
    <recommendedName>
        <fullName evidence="3">D-aminoacyl-tRNA deacylase</fullName>
        <ecNumber evidence="2">3.1.1.96</ecNumber>
    </recommendedName>
    <alternativeName>
        <fullName evidence="4">Gly-tRNA(Ala) deacylase</fullName>
    </alternativeName>
</protein>
<proteinExistence type="inferred from homology"/>
<evidence type="ECO:0000256" key="3">
    <source>
        <dbReference type="ARBA" id="ARBA00020007"/>
    </source>
</evidence>
<dbReference type="Pfam" id="PF02580">
    <property type="entry name" value="Tyr_Deacylase"/>
    <property type="match status" value="1"/>
</dbReference>
<comment type="caution">
    <text evidence="8">The sequence shown here is derived from an EMBL/GenBank/DDBJ whole genome shotgun (WGS) entry which is preliminary data.</text>
</comment>
<evidence type="ECO:0000256" key="7">
    <source>
        <dbReference type="SAM" id="MobiDB-lite"/>
    </source>
</evidence>
<dbReference type="GO" id="GO:0005737">
    <property type="term" value="C:cytoplasm"/>
    <property type="evidence" value="ECO:0007669"/>
    <property type="project" value="InterPro"/>
</dbReference>
<dbReference type="Gene3D" id="3.50.80.10">
    <property type="entry name" value="D-tyrosyl-tRNA(Tyr) deacylase"/>
    <property type="match status" value="1"/>
</dbReference>
<dbReference type="PANTHER" id="PTHR10472:SF5">
    <property type="entry name" value="D-AMINOACYL-TRNA DEACYLASE 1"/>
    <property type="match status" value="1"/>
</dbReference>
<evidence type="ECO:0000256" key="2">
    <source>
        <dbReference type="ARBA" id="ARBA00013056"/>
    </source>
</evidence>
<keyword evidence="9" id="KW-1185">Reference proteome</keyword>
<gene>
    <name evidence="8" type="primary">DTD1</name>
    <name evidence="8" type="ORF">OHK93_000386</name>
</gene>
<dbReference type="EC" id="3.1.1.96" evidence="2"/>
<sequence>MASKVLKMKMWPDENGGTWKQNVQDIKGEVLCVSQFTLQASTKKGNKPDFHGAAGSEQARELYDLFYGKVQELYDPAKVTLEIDTNPAKGATESKGDEVTESKASREPPPSNTYQMPSELLE</sequence>
<dbReference type="Proteomes" id="UP001161017">
    <property type="component" value="Unassembled WGS sequence"/>
</dbReference>
<name>A0AA43TRR5_9LECA</name>
<dbReference type="PANTHER" id="PTHR10472">
    <property type="entry name" value="D-TYROSYL-TRNA TYR DEACYLASE"/>
    <property type="match status" value="1"/>
</dbReference>
<feature type="region of interest" description="Disordered" evidence="7">
    <location>
        <begin position="84"/>
        <end position="122"/>
    </location>
</feature>
<evidence type="ECO:0000256" key="1">
    <source>
        <dbReference type="ARBA" id="ARBA00009673"/>
    </source>
</evidence>
<dbReference type="InterPro" id="IPR003732">
    <property type="entry name" value="Daa-tRNA_deacyls_DTD"/>
</dbReference>
<evidence type="ECO:0000313" key="9">
    <source>
        <dbReference type="Proteomes" id="UP001161017"/>
    </source>
</evidence>
<dbReference type="InterPro" id="IPR023509">
    <property type="entry name" value="DTD-like_sf"/>
</dbReference>
<evidence type="ECO:0000256" key="5">
    <source>
        <dbReference type="ARBA" id="ARBA00047676"/>
    </source>
</evidence>
<evidence type="ECO:0000313" key="8">
    <source>
        <dbReference type="EMBL" id="MDI1485249.1"/>
    </source>
</evidence>